<dbReference type="OrthoDB" id="37272at2"/>
<sequence>MKEKKSNNTRVINLAVGPLLFLLCTTLLPHQYFSTVAARGAIGTIAWMAYWWITGPVDFAVTGFLPVAVNAVIQMADMGLVIANYADEIILLLLGASIITASWELSGLDKRIASFFLVMIGNELRSQVVFWFLLTTVLSAVLPNAVVCAAITPIAVSMLRYLGMEDIGESRTGSMILMTIAYGAGVGGMASPLGGAMNLVTVQYLEEVTGKEYIYWHWVIRFLPIMAVVIISNLIYLVCRCKKGENLGGSREYFVRQYHSMGKMSGDEKWGLGLFLAATVLSFTRQLYQDYLPGLKPAYVFIICAIIAFVIVKRDGSRLITWKSAEVKIIWDLLYIYAGGLAAGTLINESGAGKAIGEAMAALHLDGGFPTIFVIVAVTLLMSDMTSNTATAAVAMPIVISMVQGIGLNPVPYIYVATIGVNLSYMLPTSIRAIPVGYGMKPRFMLRHGVWLTVISIVSLSVTAWLLVTYWPSFSTI</sequence>
<dbReference type="STRING" id="155865.SAMN05216515_11317"/>
<proteinExistence type="inferred from homology"/>
<protein>
    <submittedName>
        <fullName evidence="9">Solute carrier family 13 (Sodium-dependent dicarboxylate transporter), member 2/3/5</fullName>
    </submittedName>
</protein>
<reference evidence="9 10" key="1">
    <citation type="submission" date="2016-10" db="EMBL/GenBank/DDBJ databases">
        <authorList>
            <person name="de Groot N.N."/>
        </authorList>
    </citation>
    <scope>NUCLEOTIDE SEQUENCE [LARGE SCALE GENOMIC DNA]</scope>
    <source>
        <strain evidence="9 10">KHGC13</strain>
    </source>
</reference>
<feature type="transmembrane region" description="Helical" evidence="7">
    <location>
        <begin position="176"/>
        <end position="195"/>
    </location>
</feature>
<feature type="transmembrane region" description="Helical" evidence="7">
    <location>
        <begin position="50"/>
        <end position="73"/>
    </location>
</feature>
<evidence type="ECO:0000313" key="10">
    <source>
        <dbReference type="Proteomes" id="UP000198817"/>
    </source>
</evidence>
<evidence type="ECO:0000256" key="4">
    <source>
        <dbReference type="ARBA" id="ARBA00022692"/>
    </source>
</evidence>
<evidence type="ECO:0000256" key="5">
    <source>
        <dbReference type="ARBA" id="ARBA00022989"/>
    </source>
</evidence>
<dbReference type="RefSeq" id="WP_090471246.1">
    <property type="nucleotide sequence ID" value="NZ_FOWF01000013.1"/>
</dbReference>
<evidence type="ECO:0000256" key="3">
    <source>
        <dbReference type="ARBA" id="ARBA00022448"/>
    </source>
</evidence>
<feature type="transmembrane region" description="Helical" evidence="7">
    <location>
        <begin position="413"/>
        <end position="438"/>
    </location>
</feature>
<keyword evidence="4 7" id="KW-0812">Transmembrane</keyword>
<feature type="transmembrane region" description="Helical" evidence="7">
    <location>
        <begin position="128"/>
        <end position="156"/>
    </location>
</feature>
<dbReference type="Pfam" id="PF03600">
    <property type="entry name" value="CitMHS"/>
    <property type="match status" value="1"/>
</dbReference>
<keyword evidence="10" id="KW-1185">Reference proteome</keyword>
<feature type="transmembrane region" description="Helical" evidence="7">
    <location>
        <begin position="389"/>
        <end position="407"/>
    </location>
</feature>
<name>A0A1I7H5P0_9FIRM</name>
<evidence type="ECO:0000259" key="8">
    <source>
        <dbReference type="Pfam" id="PF03600"/>
    </source>
</evidence>
<comment type="subcellular location">
    <subcellularLocation>
        <location evidence="1">Membrane</location>
        <topology evidence="1">Multi-pass membrane protein</topology>
    </subcellularLocation>
</comment>
<dbReference type="PANTHER" id="PTHR10283">
    <property type="entry name" value="SOLUTE CARRIER FAMILY 13 MEMBER"/>
    <property type="match status" value="1"/>
</dbReference>
<comment type="similarity">
    <text evidence="2">Belongs to the SLC13A/DASS transporter (TC 2.A.47) family. NADC subfamily.</text>
</comment>
<dbReference type="GO" id="GO:0022857">
    <property type="term" value="F:transmembrane transporter activity"/>
    <property type="evidence" value="ECO:0007669"/>
    <property type="project" value="UniProtKB-ARBA"/>
</dbReference>
<evidence type="ECO:0000256" key="2">
    <source>
        <dbReference type="ARBA" id="ARBA00006772"/>
    </source>
</evidence>
<dbReference type="GO" id="GO:0005886">
    <property type="term" value="C:plasma membrane"/>
    <property type="evidence" value="ECO:0007669"/>
    <property type="project" value="TreeGrafter"/>
</dbReference>
<keyword evidence="3" id="KW-0813">Transport</keyword>
<feature type="transmembrane region" description="Helical" evidence="7">
    <location>
        <begin position="85"/>
        <end position="108"/>
    </location>
</feature>
<evidence type="ECO:0000256" key="6">
    <source>
        <dbReference type="ARBA" id="ARBA00023136"/>
    </source>
</evidence>
<evidence type="ECO:0000256" key="1">
    <source>
        <dbReference type="ARBA" id="ARBA00004141"/>
    </source>
</evidence>
<feature type="transmembrane region" description="Helical" evidence="7">
    <location>
        <begin position="294"/>
        <end position="312"/>
    </location>
</feature>
<dbReference type="Proteomes" id="UP000198817">
    <property type="component" value="Unassembled WGS sequence"/>
</dbReference>
<feature type="transmembrane region" description="Helical" evidence="7">
    <location>
        <begin position="215"/>
        <end position="239"/>
    </location>
</feature>
<feature type="domain" description="Citrate transporter-like" evidence="8">
    <location>
        <begin position="51"/>
        <end position="420"/>
    </location>
</feature>
<organism evidence="9 10">
    <name type="scientific">Eubacterium pyruvativorans</name>
    <dbReference type="NCBI Taxonomy" id="155865"/>
    <lineage>
        <taxon>Bacteria</taxon>
        <taxon>Bacillati</taxon>
        <taxon>Bacillota</taxon>
        <taxon>Clostridia</taxon>
        <taxon>Eubacteriales</taxon>
        <taxon>Eubacteriaceae</taxon>
        <taxon>Eubacterium</taxon>
    </lineage>
</organism>
<feature type="transmembrane region" description="Helical" evidence="7">
    <location>
        <begin position="450"/>
        <end position="471"/>
    </location>
</feature>
<feature type="transmembrane region" description="Helical" evidence="7">
    <location>
        <begin position="359"/>
        <end position="382"/>
    </location>
</feature>
<gene>
    <name evidence="9" type="ORF">SAMN05216508_11242</name>
</gene>
<dbReference type="AlphaFoldDB" id="A0A1I7H5P0"/>
<evidence type="ECO:0000313" key="9">
    <source>
        <dbReference type="EMBL" id="SFU55979.1"/>
    </source>
</evidence>
<keyword evidence="6 7" id="KW-0472">Membrane</keyword>
<dbReference type="EMBL" id="FPBT01000012">
    <property type="protein sequence ID" value="SFU55979.1"/>
    <property type="molecule type" value="Genomic_DNA"/>
</dbReference>
<feature type="transmembrane region" description="Helical" evidence="7">
    <location>
        <begin position="333"/>
        <end position="353"/>
    </location>
</feature>
<evidence type="ECO:0000256" key="7">
    <source>
        <dbReference type="SAM" id="Phobius"/>
    </source>
</evidence>
<keyword evidence="5 7" id="KW-1133">Transmembrane helix</keyword>
<accession>A0A1I7H5P0</accession>
<dbReference type="PANTHER" id="PTHR10283:SF82">
    <property type="entry name" value="SOLUTE CARRIER FAMILY 13 MEMBER 2"/>
    <property type="match status" value="1"/>
</dbReference>
<feature type="transmembrane region" description="Helical" evidence="7">
    <location>
        <begin position="270"/>
        <end position="288"/>
    </location>
</feature>
<dbReference type="InterPro" id="IPR004680">
    <property type="entry name" value="Cit_transptr-like_dom"/>
</dbReference>